<dbReference type="PANTHER" id="PTHR43297:SF4">
    <property type="entry name" value="PUTRESCINE EXPORT SYSTEM ATP-BINDING PROTEIN SAPD"/>
    <property type="match status" value="1"/>
</dbReference>
<evidence type="ECO:0000259" key="9">
    <source>
        <dbReference type="PROSITE" id="PS50893"/>
    </source>
</evidence>
<evidence type="ECO:0000313" key="12">
    <source>
        <dbReference type="Proteomes" id="UP000307164"/>
    </source>
</evidence>
<feature type="domain" description="ABC transporter" evidence="9">
    <location>
        <begin position="1"/>
        <end position="259"/>
    </location>
</feature>
<evidence type="ECO:0000256" key="5">
    <source>
        <dbReference type="ARBA" id="ARBA00022519"/>
    </source>
</evidence>
<evidence type="ECO:0000313" key="10">
    <source>
        <dbReference type="EMBL" id="TMO68973.1"/>
    </source>
</evidence>
<dbReference type="GO" id="GO:0055085">
    <property type="term" value="P:transmembrane transport"/>
    <property type="evidence" value="ECO:0007669"/>
    <property type="project" value="UniProtKB-ARBA"/>
</dbReference>
<reference evidence="10 13" key="1">
    <citation type="submission" date="2018-01" db="EMBL/GenBank/DDBJ databases">
        <authorList>
            <person name="Paulsen S."/>
            <person name="Gram L.K."/>
        </authorList>
    </citation>
    <scope>NUCLEOTIDE SEQUENCE [LARGE SCALE GENOMIC DNA]</scope>
    <source>
        <strain evidence="10 13">S3790</strain>
        <strain evidence="11">S3895</strain>
    </source>
</reference>
<comment type="caution">
    <text evidence="10">The sequence shown here is derived from an EMBL/GenBank/DDBJ whole genome shotgun (WGS) entry which is preliminary data.</text>
</comment>
<evidence type="ECO:0000256" key="6">
    <source>
        <dbReference type="ARBA" id="ARBA00022741"/>
    </source>
</evidence>
<dbReference type="FunFam" id="3.40.50.300:FF:000016">
    <property type="entry name" value="Oligopeptide ABC transporter ATP-binding component"/>
    <property type="match status" value="1"/>
</dbReference>
<dbReference type="RefSeq" id="WP_138591236.1">
    <property type="nucleotide sequence ID" value="NZ_PNBW01000094.1"/>
</dbReference>
<dbReference type="PANTHER" id="PTHR43297">
    <property type="entry name" value="OLIGOPEPTIDE TRANSPORT ATP-BINDING PROTEIN APPD"/>
    <property type="match status" value="1"/>
</dbReference>
<keyword evidence="7 10" id="KW-0067">ATP-binding</keyword>
<dbReference type="InterPro" id="IPR013563">
    <property type="entry name" value="Oligopep_ABC_C"/>
</dbReference>
<dbReference type="Pfam" id="PF08352">
    <property type="entry name" value="oligo_HPY"/>
    <property type="match status" value="1"/>
</dbReference>
<evidence type="ECO:0000256" key="3">
    <source>
        <dbReference type="ARBA" id="ARBA00022448"/>
    </source>
</evidence>
<keyword evidence="5" id="KW-0997">Cell inner membrane</keyword>
<dbReference type="Pfam" id="PF00005">
    <property type="entry name" value="ABC_tran"/>
    <property type="match status" value="1"/>
</dbReference>
<dbReference type="Proteomes" id="UP000307164">
    <property type="component" value="Unassembled WGS sequence"/>
</dbReference>
<dbReference type="Proteomes" id="UP000307217">
    <property type="component" value="Unassembled WGS sequence"/>
</dbReference>
<keyword evidence="4" id="KW-1003">Cell membrane</keyword>
<dbReference type="InterPro" id="IPR027417">
    <property type="entry name" value="P-loop_NTPase"/>
</dbReference>
<dbReference type="SUPFAM" id="SSF52540">
    <property type="entry name" value="P-loop containing nucleoside triphosphate hydrolases"/>
    <property type="match status" value="1"/>
</dbReference>
<comment type="subcellular location">
    <subcellularLocation>
        <location evidence="1">Cell inner membrane</location>
        <topology evidence="1">Peripheral membrane protein</topology>
    </subcellularLocation>
</comment>
<dbReference type="GO" id="GO:0016887">
    <property type="term" value="F:ATP hydrolysis activity"/>
    <property type="evidence" value="ECO:0007669"/>
    <property type="project" value="InterPro"/>
</dbReference>
<reference evidence="10" key="3">
    <citation type="submission" date="2019-09" db="EMBL/GenBank/DDBJ databases">
        <title>Co-occurence of chitin degradation, pigmentation and bioactivity in marine Pseudoalteromonas.</title>
        <authorList>
            <person name="Sonnenschein E.C."/>
            <person name="Bech P.K."/>
        </authorList>
    </citation>
    <scope>NUCLEOTIDE SEQUENCE</scope>
    <source>
        <strain evidence="10">S3790</strain>
        <strain evidence="11 12">S3895</strain>
    </source>
</reference>
<organism evidence="10 13">
    <name type="scientific">Pseudoalteromonas aurantia</name>
    <dbReference type="NCBI Taxonomy" id="43654"/>
    <lineage>
        <taxon>Bacteria</taxon>
        <taxon>Pseudomonadati</taxon>
        <taxon>Pseudomonadota</taxon>
        <taxon>Gammaproteobacteria</taxon>
        <taxon>Alteromonadales</taxon>
        <taxon>Pseudoalteromonadaceae</taxon>
        <taxon>Pseudoalteromonas</taxon>
    </lineage>
</organism>
<sequence>MQLLDIRNLIIELHTEDGVIRAVDKVNLSLKEGEVHALVGESGSGKSLIAKAIVGVLNSRWTVTADRMHWQGVDLMRLSSEKRRKIVSRDMAMIYQEPSRSLDPTAKIFEQVAESLPDDTFKKGFFRRNTERKEKVKALLHKVGIREHIRVASSYPHELSEGVCQKVMIAMAIARNPKLLIADEPTTALESTTRAQIFRLLKSLNQLKNMSVLMISHELEEITDWSHAMHVLYCGQMVEAGPTQKVFYEPLHPYTQALVKSLPDYAQGLAHKEPFYALKGTIPPLQHLPIGCRLGPRCPQAQKQCVVTPLQSKSHGHAYACHFPLLKEKSKCSPS</sequence>
<keyword evidence="12" id="KW-1185">Reference proteome</keyword>
<name>A0A5S3VAM1_9GAMM</name>
<dbReference type="EMBL" id="PNBX01000027">
    <property type="protein sequence ID" value="TMO68973.1"/>
    <property type="molecule type" value="Genomic_DNA"/>
</dbReference>
<dbReference type="AlphaFoldDB" id="A0A5S3VAM1"/>
<dbReference type="GO" id="GO:0005524">
    <property type="term" value="F:ATP binding"/>
    <property type="evidence" value="ECO:0007669"/>
    <property type="project" value="UniProtKB-KW"/>
</dbReference>
<keyword evidence="6" id="KW-0547">Nucleotide-binding</keyword>
<dbReference type="Gene3D" id="3.40.50.300">
    <property type="entry name" value="P-loop containing nucleotide triphosphate hydrolases"/>
    <property type="match status" value="1"/>
</dbReference>
<evidence type="ECO:0000256" key="1">
    <source>
        <dbReference type="ARBA" id="ARBA00004417"/>
    </source>
</evidence>
<dbReference type="GO" id="GO:0015833">
    <property type="term" value="P:peptide transport"/>
    <property type="evidence" value="ECO:0007669"/>
    <property type="project" value="InterPro"/>
</dbReference>
<dbReference type="PROSITE" id="PS50893">
    <property type="entry name" value="ABC_TRANSPORTER_2"/>
    <property type="match status" value="1"/>
</dbReference>
<dbReference type="EMBL" id="PNBW01000094">
    <property type="protein sequence ID" value="TMO71828.1"/>
    <property type="molecule type" value="Genomic_DNA"/>
</dbReference>
<evidence type="ECO:0000256" key="4">
    <source>
        <dbReference type="ARBA" id="ARBA00022475"/>
    </source>
</evidence>
<comment type="similarity">
    <text evidence="2">Belongs to the ABC transporter superfamily.</text>
</comment>
<evidence type="ECO:0000256" key="8">
    <source>
        <dbReference type="ARBA" id="ARBA00023136"/>
    </source>
</evidence>
<protein>
    <submittedName>
        <fullName evidence="10">Peptide ABC transporter ATP-binding protein</fullName>
    </submittedName>
</protein>
<accession>A0A5S3VAM1</accession>
<dbReference type="OrthoDB" id="9784450at2"/>
<reference evidence="13" key="2">
    <citation type="submission" date="2019-06" db="EMBL/GenBank/DDBJ databases">
        <title>Co-occurence of chitin degradation, pigmentation and bioactivity in marine Pseudoalteromonas.</title>
        <authorList>
            <person name="Sonnenschein E.C."/>
            <person name="Bech P.K."/>
        </authorList>
    </citation>
    <scope>NUCLEOTIDE SEQUENCE [LARGE SCALE GENOMIC DNA]</scope>
    <source>
        <strain evidence="13">S3790</strain>
    </source>
</reference>
<evidence type="ECO:0000256" key="2">
    <source>
        <dbReference type="ARBA" id="ARBA00005417"/>
    </source>
</evidence>
<dbReference type="GO" id="GO:0005886">
    <property type="term" value="C:plasma membrane"/>
    <property type="evidence" value="ECO:0007669"/>
    <property type="project" value="UniProtKB-SubCell"/>
</dbReference>
<keyword evidence="3" id="KW-0813">Transport</keyword>
<dbReference type="NCBIfam" id="TIGR01727">
    <property type="entry name" value="oligo_HPY"/>
    <property type="match status" value="1"/>
</dbReference>
<dbReference type="CDD" id="cd03257">
    <property type="entry name" value="ABC_NikE_OppD_transporters"/>
    <property type="match status" value="1"/>
</dbReference>
<dbReference type="InterPro" id="IPR050388">
    <property type="entry name" value="ABC_Ni/Peptide_Import"/>
</dbReference>
<keyword evidence="8" id="KW-0472">Membrane</keyword>
<gene>
    <name evidence="10" type="ORF">CWC19_07175</name>
    <name evidence="11" type="ORF">CWC20_16655</name>
</gene>
<evidence type="ECO:0000313" key="13">
    <source>
        <dbReference type="Proteomes" id="UP000307217"/>
    </source>
</evidence>
<dbReference type="InterPro" id="IPR003593">
    <property type="entry name" value="AAA+_ATPase"/>
</dbReference>
<proteinExistence type="inferred from homology"/>
<dbReference type="SMART" id="SM00382">
    <property type="entry name" value="AAA"/>
    <property type="match status" value="1"/>
</dbReference>
<evidence type="ECO:0000313" key="11">
    <source>
        <dbReference type="EMBL" id="TMO71828.1"/>
    </source>
</evidence>
<evidence type="ECO:0000256" key="7">
    <source>
        <dbReference type="ARBA" id="ARBA00022840"/>
    </source>
</evidence>
<dbReference type="InterPro" id="IPR003439">
    <property type="entry name" value="ABC_transporter-like_ATP-bd"/>
</dbReference>